<proteinExistence type="predicted"/>
<protein>
    <submittedName>
        <fullName evidence="1">Unannotated protein</fullName>
    </submittedName>
</protein>
<organism evidence="1">
    <name type="scientific">freshwater metagenome</name>
    <dbReference type="NCBI Taxonomy" id="449393"/>
    <lineage>
        <taxon>unclassified sequences</taxon>
        <taxon>metagenomes</taxon>
        <taxon>ecological metagenomes</taxon>
    </lineage>
</organism>
<reference evidence="1" key="1">
    <citation type="submission" date="2020-05" db="EMBL/GenBank/DDBJ databases">
        <authorList>
            <person name="Chiriac C."/>
            <person name="Salcher M."/>
            <person name="Ghai R."/>
            <person name="Kavagutti S V."/>
        </authorList>
    </citation>
    <scope>NUCLEOTIDE SEQUENCE</scope>
</reference>
<evidence type="ECO:0000313" key="1">
    <source>
        <dbReference type="EMBL" id="CAB5054850.1"/>
    </source>
</evidence>
<dbReference type="Pfam" id="PF06923">
    <property type="entry name" value="GutM"/>
    <property type="match status" value="1"/>
</dbReference>
<gene>
    <name evidence="1" type="ORF">UFOPK4265_01009</name>
</gene>
<sequence length="140" mass="15342">MTYLTKLLLVIAAMWASQLFMAFMQAKRFQSDLKSMRMQGTSAVGMGGKRYRGGRAFVALAADENGIIKDGLVLKGLTVFANSKKLTNYTGFSLDDIISGNRGSGAEPKKKVREAAEMSAQLIKDHLFRADQGEKTGREN</sequence>
<name>A0A6J7TP05_9ZZZZ</name>
<dbReference type="InterPro" id="IPR009693">
    <property type="entry name" value="Glucitol_operon_activator"/>
</dbReference>
<dbReference type="EMBL" id="CAFBQK010000137">
    <property type="protein sequence ID" value="CAB5054850.1"/>
    <property type="molecule type" value="Genomic_DNA"/>
</dbReference>
<dbReference type="AlphaFoldDB" id="A0A6J7TP05"/>
<accession>A0A6J7TP05</accession>